<evidence type="ECO:0000256" key="13">
    <source>
        <dbReference type="ARBA" id="ARBA00031538"/>
    </source>
</evidence>
<keyword evidence="4" id="KW-0813">Transport</keyword>
<keyword evidence="6 16" id="KW-0812">Transmembrane</keyword>
<evidence type="ECO:0000256" key="10">
    <source>
        <dbReference type="ARBA" id="ARBA00023186"/>
    </source>
</evidence>
<evidence type="ECO:0000256" key="17">
    <source>
        <dbReference type="SAM" id="MobiDB-lite"/>
    </source>
</evidence>
<evidence type="ECO:0000256" key="9">
    <source>
        <dbReference type="ARBA" id="ARBA00023136"/>
    </source>
</evidence>
<keyword evidence="9 18" id="KW-0472">Membrane</keyword>
<keyword evidence="5" id="KW-1003">Cell membrane</keyword>
<accession>A0ABY6NZ64</accession>
<dbReference type="Pfam" id="PF02096">
    <property type="entry name" value="60KD_IMP"/>
    <property type="match status" value="1"/>
</dbReference>
<evidence type="ECO:0000256" key="1">
    <source>
        <dbReference type="ARBA" id="ARBA00004651"/>
    </source>
</evidence>
<evidence type="ECO:0000256" key="5">
    <source>
        <dbReference type="ARBA" id="ARBA00022475"/>
    </source>
</evidence>
<gene>
    <name evidence="20" type="primary">yidC</name>
    <name evidence="20" type="ORF">RHODO2019_16465</name>
</gene>
<reference evidence="20" key="1">
    <citation type="submission" date="2022-10" db="EMBL/GenBank/DDBJ databases">
        <title>Rhodococcus sp.75.</title>
        <authorList>
            <person name="Sun M."/>
        </authorList>
    </citation>
    <scope>NUCLEOTIDE SEQUENCE</scope>
    <source>
        <strain evidence="20">75</strain>
    </source>
</reference>
<keyword evidence="10" id="KW-0143">Chaperone</keyword>
<feature type="transmembrane region" description="Helical" evidence="18">
    <location>
        <begin position="191"/>
        <end position="210"/>
    </location>
</feature>
<keyword evidence="8 18" id="KW-1133">Transmembrane helix</keyword>
<evidence type="ECO:0000256" key="2">
    <source>
        <dbReference type="ARBA" id="ARBA00010527"/>
    </source>
</evidence>
<evidence type="ECO:0000256" key="12">
    <source>
        <dbReference type="ARBA" id="ARBA00026028"/>
    </source>
</evidence>
<evidence type="ECO:0000256" key="16">
    <source>
        <dbReference type="RuleBase" id="RU003945"/>
    </source>
</evidence>
<comment type="similarity">
    <text evidence="2">Belongs to the OXA1/ALB3/YidC family. Type 1 subfamily.</text>
</comment>
<evidence type="ECO:0000256" key="18">
    <source>
        <dbReference type="SAM" id="Phobius"/>
    </source>
</evidence>
<evidence type="ECO:0000256" key="3">
    <source>
        <dbReference type="ARBA" id="ARBA00015325"/>
    </source>
</evidence>
<evidence type="ECO:0000259" key="19">
    <source>
        <dbReference type="Pfam" id="PF02096"/>
    </source>
</evidence>
<feature type="compositionally biased region" description="Low complexity" evidence="17">
    <location>
        <begin position="313"/>
        <end position="324"/>
    </location>
</feature>
<dbReference type="PANTHER" id="PTHR12428:SF65">
    <property type="entry name" value="CYTOCHROME C OXIDASE ASSEMBLY PROTEIN COX18, MITOCHONDRIAL"/>
    <property type="match status" value="1"/>
</dbReference>
<sequence>MLNFIYYPVSAILWFWHKVFGYVLGPSSGVAWALSVIFLVFTLRAVLFKPAANQLKTQRQMQEFQPQIKALQKKYAKDRQKLAVEMQKLQKENGFNPLSSCLPILLQAPVFIGLFHVLRSFNRTTGGFGRSAMSVTDNANTANYVFSVSDVQSFLDAKLFGAPLAAQISSTPEQLLVYVTKVGETVTRVDIALVAVPLMIIAGIATHFTARASVARQAANAATAAAATPQTAMMNKLILWVFPLFVVVGGPFFPVAILLYWLSNNGWTLVQQHYLFANMAKQEEAKRADVVERRAATAPKPGAKPLSTKKKAPPTAADPAVDLVKPADEGPASTVAEPFVDPGANRPSRPSAASRKGGTNRAARATSSTGATSSSARPPRKKR</sequence>
<feature type="compositionally biased region" description="Low complexity" evidence="17">
    <location>
        <begin position="361"/>
        <end position="377"/>
    </location>
</feature>
<feature type="domain" description="Membrane insertase YidC/Oxa/ALB C-terminal" evidence="19">
    <location>
        <begin position="32"/>
        <end position="275"/>
    </location>
</feature>
<protein>
    <recommendedName>
        <fullName evidence="3">Membrane protein insertase YidC</fullName>
    </recommendedName>
    <alternativeName>
        <fullName evidence="15">Foldase YidC</fullName>
    </alternativeName>
    <alternativeName>
        <fullName evidence="14">Membrane integrase YidC</fullName>
    </alternativeName>
    <alternativeName>
        <fullName evidence="13">Membrane protein YidC</fullName>
    </alternativeName>
</protein>
<proteinExistence type="inferred from homology"/>
<comment type="function">
    <text evidence="11">Required for the insertion and/or proper folding and/or complex formation of integral membrane proteins into the membrane. Involved in integration of membrane proteins that insert both dependently and independently of the Sec translocase complex, as well as at least some lipoproteins. Aids folding of multispanning membrane proteins.</text>
</comment>
<organism evidence="20 21">
    <name type="scientific">Rhodococcus antarcticus</name>
    <dbReference type="NCBI Taxonomy" id="2987751"/>
    <lineage>
        <taxon>Bacteria</taxon>
        <taxon>Bacillati</taxon>
        <taxon>Actinomycetota</taxon>
        <taxon>Actinomycetes</taxon>
        <taxon>Mycobacteriales</taxon>
        <taxon>Nocardiaceae</taxon>
        <taxon>Rhodococcus</taxon>
    </lineage>
</organism>
<evidence type="ECO:0000256" key="4">
    <source>
        <dbReference type="ARBA" id="ARBA00022448"/>
    </source>
</evidence>
<comment type="subcellular location">
    <subcellularLocation>
        <location evidence="1">Cell membrane</location>
        <topology evidence="1">Multi-pass membrane protein</topology>
    </subcellularLocation>
    <subcellularLocation>
        <location evidence="16">Membrane</location>
        <topology evidence="16">Multi-pass membrane protein</topology>
    </subcellularLocation>
</comment>
<dbReference type="CDD" id="cd20070">
    <property type="entry name" value="5TM_YidC_Alb3"/>
    <property type="match status" value="1"/>
</dbReference>
<name>A0ABY6NZ64_9NOCA</name>
<evidence type="ECO:0000313" key="20">
    <source>
        <dbReference type="EMBL" id="UZJ24685.1"/>
    </source>
</evidence>
<dbReference type="PANTHER" id="PTHR12428">
    <property type="entry name" value="OXA1"/>
    <property type="match status" value="1"/>
</dbReference>
<feature type="transmembrane region" description="Helical" evidence="18">
    <location>
        <begin position="5"/>
        <end position="24"/>
    </location>
</feature>
<comment type="subunit">
    <text evidence="12">Interacts with the Sec translocase complex via SecD. Specifically interacts with transmembrane segments of nascent integral membrane proteins during membrane integration.</text>
</comment>
<keyword evidence="7" id="KW-0653">Protein transport</keyword>
<feature type="region of interest" description="Disordered" evidence="17">
    <location>
        <begin position="288"/>
        <end position="383"/>
    </location>
</feature>
<evidence type="ECO:0000256" key="6">
    <source>
        <dbReference type="ARBA" id="ARBA00022692"/>
    </source>
</evidence>
<evidence type="ECO:0000256" key="14">
    <source>
        <dbReference type="ARBA" id="ARBA00033245"/>
    </source>
</evidence>
<evidence type="ECO:0000256" key="7">
    <source>
        <dbReference type="ARBA" id="ARBA00022927"/>
    </source>
</evidence>
<feature type="transmembrane region" description="Helical" evidence="18">
    <location>
        <begin position="237"/>
        <end position="262"/>
    </location>
</feature>
<keyword evidence="21" id="KW-1185">Reference proteome</keyword>
<evidence type="ECO:0000256" key="8">
    <source>
        <dbReference type="ARBA" id="ARBA00022989"/>
    </source>
</evidence>
<dbReference type="RefSeq" id="WP_265382791.1">
    <property type="nucleotide sequence ID" value="NZ_CP110615.1"/>
</dbReference>
<evidence type="ECO:0000313" key="21">
    <source>
        <dbReference type="Proteomes" id="UP001164965"/>
    </source>
</evidence>
<dbReference type="InterPro" id="IPR028055">
    <property type="entry name" value="YidC/Oxa/ALB_C"/>
</dbReference>
<dbReference type="NCBIfam" id="NF002899">
    <property type="entry name" value="PRK03449.1"/>
    <property type="match status" value="1"/>
</dbReference>
<feature type="transmembrane region" description="Helical" evidence="18">
    <location>
        <begin position="30"/>
        <end position="52"/>
    </location>
</feature>
<dbReference type="InterPro" id="IPR001708">
    <property type="entry name" value="YidC/ALB3/OXA1/COX18"/>
</dbReference>
<evidence type="ECO:0000256" key="15">
    <source>
        <dbReference type="ARBA" id="ARBA00033342"/>
    </source>
</evidence>
<dbReference type="NCBIfam" id="TIGR03592">
    <property type="entry name" value="yidC_oxa1_cterm"/>
    <property type="match status" value="1"/>
</dbReference>
<dbReference type="Proteomes" id="UP001164965">
    <property type="component" value="Chromosome"/>
</dbReference>
<dbReference type="InterPro" id="IPR047196">
    <property type="entry name" value="YidC_ALB_C"/>
</dbReference>
<evidence type="ECO:0000256" key="11">
    <source>
        <dbReference type="ARBA" id="ARBA00025034"/>
    </source>
</evidence>
<dbReference type="EMBL" id="CP110615">
    <property type="protein sequence ID" value="UZJ24685.1"/>
    <property type="molecule type" value="Genomic_DNA"/>
</dbReference>